<dbReference type="GO" id="GO:0008441">
    <property type="term" value="F:3'(2'),5'-bisphosphate nucleotidase activity"/>
    <property type="evidence" value="ECO:0007669"/>
    <property type="project" value="TreeGrafter"/>
</dbReference>
<dbReference type="KEGG" id="tsq:D3A95_04495"/>
<feature type="binding site" evidence="1">
    <location>
        <position position="74"/>
    </location>
    <ligand>
        <name>Mg(2+)</name>
        <dbReference type="ChEBI" id="CHEBI:18420"/>
        <label>1</label>
        <note>catalytic</note>
    </ligand>
</feature>
<dbReference type="Gene3D" id="3.40.190.80">
    <property type="match status" value="1"/>
</dbReference>
<dbReference type="EMBL" id="CP032152">
    <property type="protein sequence ID" value="QLL29893.1"/>
    <property type="molecule type" value="Genomic_DNA"/>
</dbReference>
<organism evidence="2 3">
    <name type="scientific">Thermosynechococcus sichuanensis E542</name>
    <dbReference type="NCBI Taxonomy" id="2016101"/>
    <lineage>
        <taxon>Bacteria</taxon>
        <taxon>Bacillati</taxon>
        <taxon>Cyanobacteriota</taxon>
        <taxon>Cyanophyceae</taxon>
        <taxon>Acaryochloridales</taxon>
        <taxon>Thermosynechococcaceae</taxon>
        <taxon>Thermosynechococcus</taxon>
        <taxon>Thermosynechococcus sichuanensis</taxon>
    </lineage>
</organism>
<keyword evidence="3" id="KW-1185">Reference proteome</keyword>
<dbReference type="InterPro" id="IPR000760">
    <property type="entry name" value="Inositol_monophosphatase-like"/>
</dbReference>
<dbReference type="Pfam" id="PF00459">
    <property type="entry name" value="Inositol_P"/>
    <property type="match status" value="1"/>
</dbReference>
<dbReference type="Proteomes" id="UP000261812">
    <property type="component" value="Chromosome"/>
</dbReference>
<dbReference type="GO" id="GO:0046872">
    <property type="term" value="F:metal ion binding"/>
    <property type="evidence" value="ECO:0007669"/>
    <property type="project" value="UniProtKB-KW"/>
</dbReference>
<sequence>MSSTLDLEHTLATLRPILWQALEQLRQFYRQVKDLTVQDKGGDPVTLADETIDRFLRHALQAHFPPTQFGYLTEETYTPGHPLPQPYQWIIDPLDGTSDFLQQTGEYAIHVALVHDHRPCVAAVVWPEQEVIYTAIAGAGAYRETRQGATRLRVHPPTEGQPLRVVMSRSHGGERLQAFLRTLGSVQPIPMGSMGCKTASICQGDADLYVNLTGRSAPKDWDLAAPDLITQEAGGAFTYANGELPRYNRADVQHWPPLVVCHPALSRTVGDRLQAFLQENQGYSGK</sequence>
<protein>
    <submittedName>
        <fullName evidence="2">3'(2'),5'-bisphosphate nucleotidase CysQ</fullName>
    </submittedName>
</protein>
<dbReference type="AlphaFoldDB" id="A0A7D6IR58"/>
<evidence type="ECO:0000256" key="1">
    <source>
        <dbReference type="PIRSR" id="PIRSR600760-2"/>
    </source>
</evidence>
<keyword evidence="1" id="KW-0460">Magnesium</keyword>
<dbReference type="RefSeq" id="WP_181496444.1">
    <property type="nucleotide sequence ID" value="NZ_CP032152.1"/>
</dbReference>
<dbReference type="InterPro" id="IPR050725">
    <property type="entry name" value="CysQ/Inositol_MonoPase"/>
</dbReference>
<name>A0A7D6IR58_9CYAN</name>
<dbReference type="SUPFAM" id="SSF56655">
    <property type="entry name" value="Carbohydrate phosphatase"/>
    <property type="match status" value="1"/>
</dbReference>
<feature type="binding site" evidence="1">
    <location>
        <position position="92"/>
    </location>
    <ligand>
        <name>Mg(2+)</name>
        <dbReference type="ChEBI" id="CHEBI:18420"/>
        <label>1</label>
        <note>catalytic</note>
    </ligand>
</feature>
<keyword evidence="1" id="KW-0479">Metal-binding</keyword>
<comment type="cofactor">
    <cofactor evidence="1">
        <name>Mg(2+)</name>
        <dbReference type="ChEBI" id="CHEBI:18420"/>
    </cofactor>
</comment>
<evidence type="ECO:0000313" key="2">
    <source>
        <dbReference type="EMBL" id="QLL29893.1"/>
    </source>
</evidence>
<dbReference type="GO" id="GO:0050427">
    <property type="term" value="P:3'-phosphoadenosine 5'-phosphosulfate metabolic process"/>
    <property type="evidence" value="ECO:0007669"/>
    <property type="project" value="TreeGrafter"/>
</dbReference>
<accession>A0A7D6IR58</accession>
<proteinExistence type="predicted"/>
<dbReference type="CDD" id="cd01638">
    <property type="entry name" value="CysQ"/>
    <property type="match status" value="1"/>
</dbReference>
<feature type="binding site" evidence="1">
    <location>
        <position position="95"/>
    </location>
    <ligand>
        <name>Mg(2+)</name>
        <dbReference type="ChEBI" id="CHEBI:18420"/>
        <label>1</label>
        <note>catalytic</note>
    </ligand>
</feature>
<evidence type="ECO:0000313" key="3">
    <source>
        <dbReference type="Proteomes" id="UP000261812"/>
    </source>
</evidence>
<dbReference type="GO" id="GO:0000103">
    <property type="term" value="P:sulfate assimilation"/>
    <property type="evidence" value="ECO:0007669"/>
    <property type="project" value="TreeGrafter"/>
</dbReference>
<dbReference type="Gene3D" id="3.30.540.10">
    <property type="entry name" value="Fructose-1,6-Bisphosphatase, subunit A, domain 1"/>
    <property type="match status" value="1"/>
</dbReference>
<gene>
    <name evidence="2" type="ORF">D3A95_04495</name>
</gene>
<feature type="binding site" evidence="1">
    <location>
        <position position="94"/>
    </location>
    <ligand>
        <name>Mg(2+)</name>
        <dbReference type="ChEBI" id="CHEBI:18420"/>
        <label>1</label>
        <note>catalytic</note>
    </ligand>
</feature>
<dbReference type="PANTHER" id="PTHR43028:SF1">
    <property type="entry name" value="AMMONIUM TRANSPORT PROTEIN"/>
    <property type="match status" value="1"/>
</dbReference>
<reference evidence="3" key="1">
    <citation type="submission" date="2018-09" db="EMBL/GenBank/DDBJ databases">
        <title>Complete genome sequence of thermophilic cyanobacteria strain Thermosynechococcus elongatus PKUAC-SCTE542.</title>
        <authorList>
            <person name="Liang Y."/>
            <person name="Tang J."/>
            <person name="Daroch M."/>
        </authorList>
    </citation>
    <scope>NUCLEOTIDE SEQUENCE [LARGE SCALE GENOMIC DNA]</scope>
    <source>
        <strain evidence="3">E542</strain>
    </source>
</reference>
<feature type="binding site" evidence="1">
    <location>
        <position position="222"/>
    </location>
    <ligand>
        <name>Mg(2+)</name>
        <dbReference type="ChEBI" id="CHEBI:18420"/>
        <label>1</label>
        <note>catalytic</note>
    </ligand>
</feature>
<dbReference type="PRINTS" id="PR00377">
    <property type="entry name" value="IMPHPHTASES"/>
</dbReference>
<dbReference type="PANTHER" id="PTHR43028">
    <property type="entry name" value="3'(2'),5'-BISPHOSPHATE NUCLEOTIDASE 1"/>
    <property type="match status" value="1"/>
</dbReference>